<sequence length="184" mass="20233">MFQLANLAKSKQVVVQGMKLLPSMSQNGFGHVAHTEVKGRIKVAEQLIWINVVPPDGIPRRVAGFSGESLLDLIQRNSIPGMFPECGGGDQELKPYQVPVDFFSAGVACAQCSVVIPDPWYEKCNKTLSFEQTRLLRNNAPYSSNSRLACCIQVRPELNEMICVVGNNRVQSGEFFTGTVPDAF</sequence>
<dbReference type="Proteomes" id="UP000785679">
    <property type="component" value="Unassembled WGS sequence"/>
</dbReference>
<dbReference type="OrthoDB" id="282902at2759"/>
<dbReference type="InterPro" id="IPR036010">
    <property type="entry name" value="2Fe-2S_ferredoxin-like_sf"/>
</dbReference>
<dbReference type="PANTHER" id="PTHR23426:SF65">
    <property type="entry name" value="FERREDOXIN-2, MITOCHONDRIAL"/>
    <property type="match status" value="1"/>
</dbReference>
<dbReference type="InterPro" id="IPR012675">
    <property type="entry name" value="Beta-grasp_dom_sf"/>
</dbReference>
<dbReference type="SUPFAM" id="SSF54292">
    <property type="entry name" value="2Fe-2S ferredoxin-like"/>
    <property type="match status" value="1"/>
</dbReference>
<accession>A0A8J8P1W3</accession>
<evidence type="ECO:0000256" key="1">
    <source>
        <dbReference type="ARBA" id="ARBA00010914"/>
    </source>
</evidence>
<proteinExistence type="inferred from homology"/>
<comment type="cofactor">
    <cofactor evidence="6">
        <name>[2Fe-2S] cluster</name>
        <dbReference type="ChEBI" id="CHEBI:190135"/>
    </cofactor>
</comment>
<dbReference type="GO" id="GO:0046872">
    <property type="term" value="F:metal ion binding"/>
    <property type="evidence" value="ECO:0007669"/>
    <property type="project" value="UniProtKB-KW"/>
</dbReference>
<comment type="caution">
    <text evidence="7">The sequence shown here is derived from an EMBL/GenBank/DDBJ whole genome shotgun (WGS) entry which is preliminary data.</text>
</comment>
<dbReference type="GO" id="GO:0140647">
    <property type="term" value="P:P450-containing electron transport chain"/>
    <property type="evidence" value="ECO:0007669"/>
    <property type="project" value="InterPro"/>
</dbReference>
<dbReference type="GO" id="GO:0005739">
    <property type="term" value="C:mitochondrion"/>
    <property type="evidence" value="ECO:0007669"/>
    <property type="project" value="TreeGrafter"/>
</dbReference>
<dbReference type="GO" id="GO:0009055">
    <property type="term" value="F:electron transfer activity"/>
    <property type="evidence" value="ECO:0007669"/>
    <property type="project" value="TreeGrafter"/>
</dbReference>
<reference evidence="7" key="1">
    <citation type="submission" date="2019-06" db="EMBL/GenBank/DDBJ databases">
        <authorList>
            <person name="Zheng W."/>
        </authorList>
    </citation>
    <scope>NUCLEOTIDE SEQUENCE</scope>
    <source>
        <strain evidence="7">QDHG01</strain>
    </source>
</reference>
<dbReference type="InterPro" id="IPR001055">
    <property type="entry name" value="Adrenodoxin-like"/>
</dbReference>
<dbReference type="InterPro" id="IPR001041">
    <property type="entry name" value="2Fe-2S_ferredoxin-type"/>
</dbReference>
<dbReference type="EMBL" id="RRYP01002863">
    <property type="protein sequence ID" value="TNV84355.1"/>
    <property type="molecule type" value="Genomic_DNA"/>
</dbReference>
<organism evidence="7 8">
    <name type="scientific">Halteria grandinella</name>
    <dbReference type="NCBI Taxonomy" id="5974"/>
    <lineage>
        <taxon>Eukaryota</taxon>
        <taxon>Sar</taxon>
        <taxon>Alveolata</taxon>
        <taxon>Ciliophora</taxon>
        <taxon>Intramacronucleata</taxon>
        <taxon>Spirotrichea</taxon>
        <taxon>Stichotrichia</taxon>
        <taxon>Sporadotrichida</taxon>
        <taxon>Halteriidae</taxon>
        <taxon>Halteria</taxon>
    </lineage>
</organism>
<dbReference type="PANTHER" id="PTHR23426">
    <property type="entry name" value="FERREDOXIN/ADRENODOXIN"/>
    <property type="match status" value="1"/>
</dbReference>
<gene>
    <name evidence="7" type="ORF">FGO68_gene14122</name>
</gene>
<evidence type="ECO:0000256" key="5">
    <source>
        <dbReference type="ARBA" id="ARBA00023014"/>
    </source>
</evidence>
<evidence type="ECO:0000313" key="8">
    <source>
        <dbReference type="Proteomes" id="UP000785679"/>
    </source>
</evidence>
<evidence type="ECO:0000256" key="2">
    <source>
        <dbReference type="ARBA" id="ARBA00022714"/>
    </source>
</evidence>
<comment type="similarity">
    <text evidence="1">Belongs to the adrenodoxin/putidaredoxin family.</text>
</comment>
<dbReference type="AlphaFoldDB" id="A0A8J8P1W3"/>
<protein>
    <submittedName>
        <fullName evidence="7">Uncharacterized protein</fullName>
    </submittedName>
</protein>
<evidence type="ECO:0000256" key="6">
    <source>
        <dbReference type="ARBA" id="ARBA00034078"/>
    </source>
</evidence>
<evidence type="ECO:0000313" key="7">
    <source>
        <dbReference type="EMBL" id="TNV84355.1"/>
    </source>
</evidence>
<name>A0A8J8P1W3_HALGN</name>
<evidence type="ECO:0000256" key="3">
    <source>
        <dbReference type="ARBA" id="ARBA00022723"/>
    </source>
</evidence>
<evidence type="ECO:0000256" key="4">
    <source>
        <dbReference type="ARBA" id="ARBA00023004"/>
    </source>
</evidence>
<dbReference type="CDD" id="cd00207">
    <property type="entry name" value="fer2"/>
    <property type="match status" value="1"/>
</dbReference>
<keyword evidence="3" id="KW-0479">Metal-binding</keyword>
<keyword evidence="5" id="KW-0411">Iron-sulfur</keyword>
<keyword evidence="2" id="KW-0001">2Fe-2S</keyword>
<dbReference type="Gene3D" id="3.10.20.30">
    <property type="match status" value="1"/>
</dbReference>
<keyword evidence="8" id="KW-1185">Reference proteome</keyword>
<dbReference type="GO" id="GO:0051537">
    <property type="term" value="F:2 iron, 2 sulfur cluster binding"/>
    <property type="evidence" value="ECO:0007669"/>
    <property type="project" value="UniProtKB-KW"/>
</dbReference>
<keyword evidence="4" id="KW-0408">Iron</keyword>